<dbReference type="SUPFAM" id="SSF89009">
    <property type="entry name" value="GAT-like domain"/>
    <property type="match status" value="1"/>
</dbReference>
<dbReference type="Pfam" id="PF00790">
    <property type="entry name" value="VHS"/>
    <property type="match status" value="1"/>
</dbReference>
<keyword evidence="3" id="KW-0813">Transport</keyword>
<dbReference type="PROSITE" id="PS50909">
    <property type="entry name" value="GAT"/>
    <property type="match status" value="1"/>
</dbReference>
<feature type="compositionally biased region" description="Polar residues" evidence="6">
    <location>
        <begin position="571"/>
        <end position="593"/>
    </location>
</feature>
<evidence type="ECO:0000256" key="3">
    <source>
        <dbReference type="ARBA" id="ARBA00022448"/>
    </source>
</evidence>
<gene>
    <name evidence="9" type="ORF">Cni_G09513</name>
</gene>
<organism evidence="9 10">
    <name type="scientific">Canna indica</name>
    <name type="common">Indian-shot</name>
    <dbReference type="NCBI Taxonomy" id="4628"/>
    <lineage>
        <taxon>Eukaryota</taxon>
        <taxon>Viridiplantae</taxon>
        <taxon>Streptophyta</taxon>
        <taxon>Embryophyta</taxon>
        <taxon>Tracheophyta</taxon>
        <taxon>Spermatophyta</taxon>
        <taxon>Magnoliopsida</taxon>
        <taxon>Liliopsida</taxon>
        <taxon>Zingiberales</taxon>
        <taxon>Cannaceae</taxon>
        <taxon>Canna</taxon>
    </lineage>
</organism>
<dbReference type="AlphaFoldDB" id="A0AAQ3K4G0"/>
<evidence type="ECO:0000313" key="9">
    <source>
        <dbReference type="EMBL" id="WOL00800.1"/>
    </source>
</evidence>
<dbReference type="InterPro" id="IPR002014">
    <property type="entry name" value="VHS_dom"/>
</dbReference>
<comment type="subcellular location">
    <subcellularLocation>
        <location evidence="1">Membrane</location>
        <topology evidence="1">Peripheral membrane protein</topology>
    </subcellularLocation>
</comment>
<dbReference type="InterPro" id="IPR008942">
    <property type="entry name" value="ENTH_VHS"/>
</dbReference>
<evidence type="ECO:0000256" key="1">
    <source>
        <dbReference type="ARBA" id="ARBA00004170"/>
    </source>
</evidence>
<evidence type="ECO:0000256" key="6">
    <source>
        <dbReference type="SAM" id="MobiDB-lite"/>
    </source>
</evidence>
<evidence type="ECO:0000259" key="7">
    <source>
        <dbReference type="PROSITE" id="PS50179"/>
    </source>
</evidence>
<dbReference type="CDD" id="cd03561">
    <property type="entry name" value="VHS"/>
    <property type="match status" value="1"/>
</dbReference>
<proteinExistence type="inferred from homology"/>
<keyword evidence="4" id="KW-0653">Protein transport</keyword>
<evidence type="ECO:0000256" key="5">
    <source>
        <dbReference type="ARBA" id="ARBA00023136"/>
    </source>
</evidence>
<dbReference type="SMART" id="SM00288">
    <property type="entry name" value="VHS"/>
    <property type="match status" value="1"/>
</dbReference>
<dbReference type="PROSITE" id="PS50179">
    <property type="entry name" value="VHS"/>
    <property type="match status" value="1"/>
</dbReference>
<dbReference type="GO" id="GO:0043130">
    <property type="term" value="F:ubiquitin binding"/>
    <property type="evidence" value="ECO:0007669"/>
    <property type="project" value="InterPro"/>
</dbReference>
<accession>A0AAQ3K4G0</accession>
<feature type="region of interest" description="Disordered" evidence="6">
    <location>
        <begin position="571"/>
        <end position="598"/>
    </location>
</feature>
<dbReference type="PANTHER" id="PTHR45898">
    <property type="entry name" value="TOM1-LIKE PROTEIN"/>
    <property type="match status" value="1"/>
</dbReference>
<name>A0AAQ3K4G0_9LILI</name>
<dbReference type="FunFam" id="1.25.40.90:FF:000028">
    <property type="entry name" value="TOM1-like protein 2"/>
    <property type="match status" value="1"/>
</dbReference>
<dbReference type="GO" id="GO:0016020">
    <property type="term" value="C:membrane"/>
    <property type="evidence" value="ECO:0007669"/>
    <property type="project" value="UniProtKB-SubCell"/>
</dbReference>
<evidence type="ECO:0000313" key="10">
    <source>
        <dbReference type="Proteomes" id="UP001327560"/>
    </source>
</evidence>
<dbReference type="Proteomes" id="UP001327560">
    <property type="component" value="Chromosome 3"/>
</dbReference>
<dbReference type="GO" id="GO:0035091">
    <property type="term" value="F:phosphatidylinositol binding"/>
    <property type="evidence" value="ECO:0007669"/>
    <property type="project" value="InterPro"/>
</dbReference>
<dbReference type="Gene3D" id="1.20.58.160">
    <property type="match status" value="1"/>
</dbReference>
<reference evidence="9 10" key="1">
    <citation type="submission" date="2023-10" db="EMBL/GenBank/DDBJ databases">
        <title>Chromosome-scale genome assembly provides insights into flower coloration mechanisms of Canna indica.</title>
        <authorList>
            <person name="Li C."/>
        </authorList>
    </citation>
    <scope>NUCLEOTIDE SEQUENCE [LARGE SCALE GENOMIC DNA]</scope>
    <source>
        <tissue evidence="9">Flower</tissue>
    </source>
</reference>
<dbReference type="InterPro" id="IPR038425">
    <property type="entry name" value="GAT_sf"/>
</dbReference>
<dbReference type="EMBL" id="CP136892">
    <property type="protein sequence ID" value="WOL00800.1"/>
    <property type="molecule type" value="Genomic_DNA"/>
</dbReference>
<dbReference type="PANTHER" id="PTHR45898:SF4">
    <property type="entry name" value="TARGET OF MYB PROTEIN 1"/>
    <property type="match status" value="1"/>
</dbReference>
<sequence length="624" mass="69010">MTMAGPLVERATSNMLFGPDWAMNNEICEILNREPGQAKDVIKDLRKRIWNKHPKVQLLALTLLETMIKNCGDIVHMHVAEKDILHEMVKIVKKKHSESHVKQKILMLIDAWQEAFGGPQARYPQYYIAYQELLRYGVVFPPRPKKSGPKFTPKTVPPRSHPPSTENPDDHKTHAYELSVMSLNEIQNARGIMDVLAEMLNALDPGNKEGVKQDVIVDLAGQCRTYRQRVVHLVNTTSDEELLSQGLALNDDLQKVLEKHDAIASGTAVQVEKRKSLQALVEMDESTSDQPPLQQLLLTASPSGSETSSAIVDPFMDFLSGEDLNKISTENPLALVPAGEPVTNSSPGNILALADMFSPNTPNANSSENSASSSQQMYLAGSNLQLVPSSRAPQFEQTSHETNVAWSGKLDAAYNSQHQALGHGADDQDGALPPPPWELQSTHIEVPGYQPQPAHLEGMPLEPFPVDRPGGMPYQLMYGNQLGGMQAQYKLATQHPGLQPQLVQSNQFLGTYPPMQNTQMTAMYQQQMRRGDMGSTGQQYGQMTGYGYGQQQYELSQRMYGLSVQDNGMNGSMSTSYQHQMPTSSPYLQQSNKPLKPEDKLFGDLVNLAKTKQSKPAVAKVESL</sequence>
<dbReference type="InterPro" id="IPR004152">
    <property type="entry name" value="GAT_dom"/>
</dbReference>
<feature type="region of interest" description="Disordered" evidence="6">
    <location>
        <begin position="147"/>
        <end position="171"/>
    </location>
</feature>
<evidence type="ECO:0000259" key="8">
    <source>
        <dbReference type="PROSITE" id="PS50909"/>
    </source>
</evidence>
<dbReference type="Pfam" id="PF03127">
    <property type="entry name" value="GAT"/>
    <property type="match status" value="1"/>
</dbReference>
<comment type="similarity">
    <text evidence="2">Belongs to the TOM1 family.</text>
</comment>
<dbReference type="SUPFAM" id="SSF48464">
    <property type="entry name" value="ENTH/VHS domain"/>
    <property type="match status" value="1"/>
</dbReference>
<feature type="region of interest" description="Disordered" evidence="6">
    <location>
        <begin position="421"/>
        <end position="441"/>
    </location>
</feature>
<evidence type="ECO:0000256" key="2">
    <source>
        <dbReference type="ARBA" id="ARBA00007708"/>
    </source>
</evidence>
<protein>
    <submittedName>
        <fullName evidence="9">Target of Myb protein 1-like</fullName>
    </submittedName>
</protein>
<dbReference type="InterPro" id="IPR044836">
    <property type="entry name" value="TOL_plant"/>
</dbReference>
<keyword evidence="5" id="KW-0472">Membrane</keyword>
<dbReference type="Gene3D" id="1.25.40.90">
    <property type="match status" value="1"/>
</dbReference>
<feature type="domain" description="VHS" evidence="7">
    <location>
        <begin position="11"/>
        <end position="141"/>
    </location>
</feature>
<dbReference type="GO" id="GO:0005737">
    <property type="term" value="C:cytoplasm"/>
    <property type="evidence" value="ECO:0007669"/>
    <property type="project" value="UniProtKB-ARBA"/>
</dbReference>
<dbReference type="CDD" id="cd14231">
    <property type="entry name" value="GAT_GGA-like_plant"/>
    <property type="match status" value="1"/>
</dbReference>
<evidence type="ECO:0000256" key="4">
    <source>
        <dbReference type="ARBA" id="ARBA00022927"/>
    </source>
</evidence>
<keyword evidence="10" id="KW-1185">Reference proteome</keyword>
<dbReference type="GO" id="GO:0043328">
    <property type="term" value="P:protein transport to vacuole involved in ubiquitin-dependent protein catabolic process via the multivesicular body sorting pathway"/>
    <property type="evidence" value="ECO:0007669"/>
    <property type="project" value="InterPro"/>
</dbReference>
<feature type="domain" description="GAT" evidence="8">
    <location>
        <begin position="177"/>
        <end position="265"/>
    </location>
</feature>